<evidence type="ECO:0000313" key="1">
    <source>
        <dbReference type="EMBL" id="GAH42144.1"/>
    </source>
</evidence>
<dbReference type="AlphaFoldDB" id="X1GKK3"/>
<sequence>MVQNIKKFFDETFGSPEEALKTMRGVSEALTSLDQAKLRLLRSVLAEVGKVKGSPEELEAFLEIMRLITNASMEQLTAIRDITSNLIKLGKLLPKDMSLQALPLKEIIEEVGKGG</sequence>
<name>X1GKK3_9ZZZZ</name>
<protein>
    <submittedName>
        <fullName evidence="1">Uncharacterized protein</fullName>
    </submittedName>
</protein>
<comment type="caution">
    <text evidence="1">The sequence shown here is derived from an EMBL/GenBank/DDBJ whole genome shotgun (WGS) entry which is preliminary data.</text>
</comment>
<proteinExistence type="predicted"/>
<gene>
    <name evidence="1" type="ORF">S03H2_23054</name>
</gene>
<dbReference type="EMBL" id="BARU01012516">
    <property type="protein sequence ID" value="GAH42144.1"/>
    <property type="molecule type" value="Genomic_DNA"/>
</dbReference>
<organism evidence="1">
    <name type="scientific">marine sediment metagenome</name>
    <dbReference type="NCBI Taxonomy" id="412755"/>
    <lineage>
        <taxon>unclassified sequences</taxon>
        <taxon>metagenomes</taxon>
        <taxon>ecological metagenomes</taxon>
    </lineage>
</organism>
<reference evidence="1" key="1">
    <citation type="journal article" date="2014" name="Front. Microbiol.">
        <title>High frequency of phylogenetically diverse reductive dehalogenase-homologous genes in deep subseafloor sedimentary metagenomes.</title>
        <authorList>
            <person name="Kawai M."/>
            <person name="Futagami T."/>
            <person name="Toyoda A."/>
            <person name="Takaki Y."/>
            <person name="Nishi S."/>
            <person name="Hori S."/>
            <person name="Arai W."/>
            <person name="Tsubouchi T."/>
            <person name="Morono Y."/>
            <person name="Uchiyama I."/>
            <person name="Ito T."/>
            <person name="Fujiyama A."/>
            <person name="Inagaki F."/>
            <person name="Takami H."/>
        </authorList>
    </citation>
    <scope>NUCLEOTIDE SEQUENCE</scope>
    <source>
        <strain evidence="1">Expedition CK06-06</strain>
    </source>
</reference>
<accession>X1GKK3</accession>